<evidence type="ECO:0000313" key="4">
    <source>
        <dbReference type="EMBL" id="QAA33999.1"/>
    </source>
</evidence>
<dbReference type="Gene3D" id="3.40.630.30">
    <property type="match status" value="1"/>
</dbReference>
<dbReference type="CDD" id="cd04301">
    <property type="entry name" value="NAT_SF"/>
    <property type="match status" value="1"/>
</dbReference>
<dbReference type="AlphaFoldDB" id="A0A3R5QW32"/>
<gene>
    <name evidence="4" type="ORF">C1I91_21550</name>
</gene>
<name>A0A3R5QW32_9CLOT</name>
<keyword evidence="5" id="KW-1185">Reference proteome</keyword>
<reference evidence="4 5" key="1">
    <citation type="submission" date="2018-01" db="EMBL/GenBank/DDBJ databases">
        <title>Genome Sequencing and Assembly of Anaerobacter polyendosporus strain CT4.</title>
        <authorList>
            <person name="Tachaapaikoon C."/>
            <person name="Sutheeworapong S."/>
            <person name="Jenjaroenpun P."/>
            <person name="Wongsurawat T."/>
            <person name="Nookeaw I."/>
            <person name="Cheawchanlertfa P."/>
            <person name="Kosugi A."/>
            <person name="Cheevadhanarak S."/>
            <person name="Ratanakhanokchai K."/>
        </authorList>
    </citation>
    <scope>NUCLEOTIDE SEQUENCE [LARGE SCALE GENOMIC DNA]</scope>
    <source>
        <strain evidence="4 5">CT4</strain>
    </source>
</reference>
<dbReference type="InterPro" id="IPR016181">
    <property type="entry name" value="Acyl_CoA_acyltransferase"/>
</dbReference>
<keyword evidence="1 4" id="KW-0808">Transferase</keyword>
<evidence type="ECO:0000256" key="1">
    <source>
        <dbReference type="ARBA" id="ARBA00022679"/>
    </source>
</evidence>
<dbReference type="SUPFAM" id="SSF55729">
    <property type="entry name" value="Acyl-CoA N-acyltransferases (Nat)"/>
    <property type="match status" value="1"/>
</dbReference>
<dbReference type="KEGG" id="cmah:C1I91_21550"/>
<dbReference type="GO" id="GO:0016747">
    <property type="term" value="F:acyltransferase activity, transferring groups other than amino-acyl groups"/>
    <property type="evidence" value="ECO:0007669"/>
    <property type="project" value="InterPro"/>
</dbReference>
<accession>A0A3R5QW32</accession>
<proteinExistence type="predicted"/>
<dbReference type="Proteomes" id="UP000286268">
    <property type="component" value="Chromosome"/>
</dbReference>
<organism evidence="4 5">
    <name type="scientific">Clostridium manihotivorum</name>
    <dbReference type="NCBI Taxonomy" id="2320868"/>
    <lineage>
        <taxon>Bacteria</taxon>
        <taxon>Bacillati</taxon>
        <taxon>Bacillota</taxon>
        <taxon>Clostridia</taxon>
        <taxon>Eubacteriales</taxon>
        <taxon>Clostridiaceae</taxon>
        <taxon>Clostridium</taxon>
    </lineage>
</organism>
<dbReference type="EMBL" id="CP025746">
    <property type="protein sequence ID" value="QAA33999.1"/>
    <property type="molecule type" value="Genomic_DNA"/>
</dbReference>
<dbReference type="PANTHER" id="PTHR43420:SF52">
    <property type="entry name" value="N-ACETYLTRANSFERASE YODP"/>
    <property type="match status" value="1"/>
</dbReference>
<evidence type="ECO:0000313" key="5">
    <source>
        <dbReference type="Proteomes" id="UP000286268"/>
    </source>
</evidence>
<protein>
    <submittedName>
        <fullName evidence="4">GNAT family N-acetyltransferase</fullName>
    </submittedName>
</protein>
<dbReference type="OrthoDB" id="357176at2"/>
<evidence type="ECO:0000256" key="2">
    <source>
        <dbReference type="ARBA" id="ARBA00023315"/>
    </source>
</evidence>
<dbReference type="InterPro" id="IPR000182">
    <property type="entry name" value="GNAT_dom"/>
</dbReference>
<dbReference type="RefSeq" id="WP_128214720.1">
    <property type="nucleotide sequence ID" value="NZ_CP025746.1"/>
</dbReference>
<dbReference type="PANTHER" id="PTHR43420">
    <property type="entry name" value="ACETYLTRANSFERASE"/>
    <property type="match status" value="1"/>
</dbReference>
<dbReference type="Pfam" id="PF00583">
    <property type="entry name" value="Acetyltransf_1"/>
    <property type="match status" value="1"/>
</dbReference>
<dbReference type="PROSITE" id="PS51186">
    <property type="entry name" value="GNAT"/>
    <property type="match status" value="1"/>
</dbReference>
<sequence>MDTNFTDLSNNEYIIEKATLKDVDELEALYDSINDYLRETINYAGWKKGIYPVRENAINGINEENLFVLRVNGDIAGSIILNNHQEAAYYGVNWGVQAKDEEVMVVHTFVVNPKYLRNGVGEKLLNFAKEYFKEQGCKALRLDVSIHNAPAIALYEKCGFKYVATVDLGLNIPNLIWFKLYEY</sequence>
<dbReference type="InterPro" id="IPR050680">
    <property type="entry name" value="YpeA/RimI_acetyltransf"/>
</dbReference>
<evidence type="ECO:0000259" key="3">
    <source>
        <dbReference type="PROSITE" id="PS51186"/>
    </source>
</evidence>
<keyword evidence="2" id="KW-0012">Acyltransferase</keyword>
<feature type="domain" description="N-acetyltransferase" evidence="3">
    <location>
        <begin position="13"/>
        <end position="182"/>
    </location>
</feature>